<sequence length="82" mass="8976">MESFNEQTESLLQSNGGPLNLAGQLGDYVVMRRDVYNAMLGLGEDDEAETLASVRRGLADVDAGRTQDANEALARLKRRYAT</sequence>
<keyword evidence="3" id="KW-1185">Reference proteome</keyword>
<protein>
    <submittedName>
        <fullName evidence="2">Uncharacterized protein</fullName>
    </submittedName>
</protein>
<comment type="caution">
    <text evidence="2">The sequence shown here is derived from an EMBL/GenBank/DDBJ whole genome shotgun (WGS) entry which is preliminary data.</text>
</comment>
<evidence type="ECO:0000313" key="2">
    <source>
        <dbReference type="EMBL" id="TWT87119.1"/>
    </source>
</evidence>
<accession>A0A5C5ZI87</accession>
<name>A0A5C5ZI87_9BACT</name>
<proteinExistence type="predicted"/>
<dbReference type="Proteomes" id="UP000315440">
    <property type="component" value="Unassembled WGS sequence"/>
</dbReference>
<feature type="compositionally biased region" description="Polar residues" evidence="1">
    <location>
        <begin position="1"/>
        <end position="17"/>
    </location>
</feature>
<reference evidence="2 3" key="1">
    <citation type="submission" date="2019-02" db="EMBL/GenBank/DDBJ databases">
        <title>Deep-cultivation of Planctomycetes and their phenomic and genomic characterization uncovers novel biology.</title>
        <authorList>
            <person name="Wiegand S."/>
            <person name="Jogler M."/>
            <person name="Boedeker C."/>
            <person name="Pinto D."/>
            <person name="Vollmers J."/>
            <person name="Rivas-Marin E."/>
            <person name="Kohn T."/>
            <person name="Peeters S.H."/>
            <person name="Heuer A."/>
            <person name="Rast P."/>
            <person name="Oberbeckmann S."/>
            <person name="Bunk B."/>
            <person name="Jeske O."/>
            <person name="Meyerdierks A."/>
            <person name="Storesund J.E."/>
            <person name="Kallscheuer N."/>
            <person name="Luecker S."/>
            <person name="Lage O.M."/>
            <person name="Pohl T."/>
            <person name="Merkel B.J."/>
            <person name="Hornburger P."/>
            <person name="Mueller R.-W."/>
            <person name="Bruemmer F."/>
            <person name="Labrenz M."/>
            <person name="Spormann A.M."/>
            <person name="Op Den Camp H."/>
            <person name="Overmann J."/>
            <person name="Amann R."/>
            <person name="Jetten M.S.M."/>
            <person name="Mascher T."/>
            <person name="Medema M.H."/>
            <person name="Devos D.P."/>
            <person name="Kaster A.-K."/>
            <person name="Ovreas L."/>
            <person name="Rohde M."/>
            <person name="Galperin M.Y."/>
            <person name="Jogler C."/>
        </authorList>
    </citation>
    <scope>NUCLEOTIDE SEQUENCE [LARGE SCALE GENOMIC DNA]</scope>
    <source>
        <strain evidence="2 3">Mal64</strain>
    </source>
</reference>
<dbReference type="AlphaFoldDB" id="A0A5C5ZI87"/>
<dbReference type="OrthoDB" id="281963at2"/>
<evidence type="ECO:0000313" key="3">
    <source>
        <dbReference type="Proteomes" id="UP000315440"/>
    </source>
</evidence>
<gene>
    <name evidence="2" type="ORF">Mal64_26540</name>
</gene>
<feature type="region of interest" description="Disordered" evidence="1">
    <location>
        <begin position="1"/>
        <end position="21"/>
    </location>
</feature>
<dbReference type="RefSeq" id="WP_146400976.1">
    <property type="nucleotide sequence ID" value="NZ_SJPQ01000003.1"/>
</dbReference>
<evidence type="ECO:0000256" key="1">
    <source>
        <dbReference type="SAM" id="MobiDB-lite"/>
    </source>
</evidence>
<organism evidence="2 3">
    <name type="scientific">Pseudobythopirellula maris</name>
    <dbReference type="NCBI Taxonomy" id="2527991"/>
    <lineage>
        <taxon>Bacteria</taxon>
        <taxon>Pseudomonadati</taxon>
        <taxon>Planctomycetota</taxon>
        <taxon>Planctomycetia</taxon>
        <taxon>Pirellulales</taxon>
        <taxon>Lacipirellulaceae</taxon>
        <taxon>Pseudobythopirellula</taxon>
    </lineage>
</organism>
<dbReference type="EMBL" id="SJPQ01000003">
    <property type="protein sequence ID" value="TWT87119.1"/>
    <property type="molecule type" value="Genomic_DNA"/>
</dbReference>